<reference evidence="1 2" key="1">
    <citation type="submission" date="2018-08" db="EMBL/GenBank/DDBJ databases">
        <authorList>
            <person name="Khan S.A."/>
        </authorList>
    </citation>
    <scope>NUCLEOTIDE SEQUENCE [LARGE SCALE GENOMIC DNA]</scope>
    <source>
        <strain evidence="1 2">GTF-13</strain>
    </source>
</reference>
<keyword evidence="2" id="KW-1185">Reference proteome</keyword>
<dbReference type="EMBL" id="QWEZ01000001">
    <property type="protein sequence ID" value="RRJ84746.1"/>
    <property type="molecule type" value="Genomic_DNA"/>
</dbReference>
<dbReference type="SUPFAM" id="SSF88713">
    <property type="entry name" value="Glycoside hydrolase/deacetylase"/>
    <property type="match status" value="1"/>
</dbReference>
<comment type="caution">
    <text evidence="1">The sequence shown here is derived from an EMBL/GenBank/DDBJ whole genome shotgun (WGS) entry which is preliminary data.</text>
</comment>
<name>A0A3P3VSS5_9GAMM</name>
<accession>A0A3P3VSS5</accession>
<dbReference type="Proteomes" id="UP000280792">
    <property type="component" value="Unassembled WGS sequence"/>
</dbReference>
<proteinExistence type="predicted"/>
<dbReference type="GO" id="GO:0005975">
    <property type="term" value="P:carbohydrate metabolic process"/>
    <property type="evidence" value="ECO:0007669"/>
    <property type="project" value="InterPro"/>
</dbReference>
<dbReference type="InterPro" id="IPR011330">
    <property type="entry name" value="Glyco_hydro/deAcase_b/a-brl"/>
</dbReference>
<dbReference type="Gene3D" id="3.20.20.370">
    <property type="entry name" value="Glycoside hydrolase/deacetylase"/>
    <property type="match status" value="1"/>
</dbReference>
<reference evidence="1 2" key="2">
    <citation type="submission" date="2018-12" db="EMBL/GenBank/DDBJ databases">
        <title>Simiduia agarivorans gen. nov., sp. nov., a marine, agarolytic bacterium isolated from shallow coastal water from Keelung, Taiwan.</title>
        <authorList>
            <person name="Shieh W.Y."/>
        </authorList>
    </citation>
    <scope>NUCLEOTIDE SEQUENCE [LARGE SCALE GENOMIC DNA]</scope>
    <source>
        <strain evidence="1 2">GTF-13</strain>
    </source>
</reference>
<sequence>MSRATPWEELAAELELWVAADKPLSLWWRDDDATGDSAPLRQLLAFADRHRIPLAAAVIPAQLSPSLALRLRQHPSVSCLLHGYDHISYAPPQERKQELGAHRPPALVLSRLQQGDLRLRQELGDQYQSILVPPWNRISPELIAGLGEIGLKGLSTLGPRPANPPLPINNVHVDLIDWKLRRFAGIKRVISQLLQHLRQRRLGEVDSLEASGIMSHHLVHDTECWEFMEQLLEQLSACPQVRWPKIAHLFERSP</sequence>
<dbReference type="CDD" id="cd10928">
    <property type="entry name" value="CE4_u4"/>
    <property type="match status" value="1"/>
</dbReference>
<gene>
    <name evidence="1" type="ORF">D0544_06505</name>
</gene>
<evidence type="ECO:0008006" key="3">
    <source>
        <dbReference type="Google" id="ProtNLM"/>
    </source>
</evidence>
<dbReference type="RefSeq" id="WP_125015176.1">
    <property type="nucleotide sequence ID" value="NZ_QWEZ01000001.1"/>
</dbReference>
<evidence type="ECO:0000313" key="1">
    <source>
        <dbReference type="EMBL" id="RRJ84746.1"/>
    </source>
</evidence>
<organism evidence="1 2">
    <name type="scientific">Aestuariirhabdus litorea</name>
    <dbReference type="NCBI Taxonomy" id="2528527"/>
    <lineage>
        <taxon>Bacteria</taxon>
        <taxon>Pseudomonadati</taxon>
        <taxon>Pseudomonadota</taxon>
        <taxon>Gammaproteobacteria</taxon>
        <taxon>Oceanospirillales</taxon>
        <taxon>Aestuariirhabdaceae</taxon>
        <taxon>Aestuariirhabdus</taxon>
    </lineage>
</organism>
<dbReference type="InterPro" id="IPR049591">
    <property type="entry name" value="CE4_u4-like"/>
</dbReference>
<dbReference type="AlphaFoldDB" id="A0A3P3VSS5"/>
<protein>
    <recommendedName>
        <fullName evidence="3">Polysaccharide deacetylase</fullName>
    </recommendedName>
</protein>
<evidence type="ECO:0000313" key="2">
    <source>
        <dbReference type="Proteomes" id="UP000280792"/>
    </source>
</evidence>